<evidence type="ECO:0000256" key="7">
    <source>
        <dbReference type="SAM" id="Phobius"/>
    </source>
</evidence>
<keyword evidence="3 7" id="KW-0812">Transmembrane</keyword>
<dbReference type="GO" id="GO:0016020">
    <property type="term" value="C:membrane"/>
    <property type="evidence" value="ECO:0007669"/>
    <property type="project" value="UniProtKB-SubCell"/>
</dbReference>
<comment type="subcellular location">
    <subcellularLocation>
        <location evidence="1">Membrane</location>
        <topology evidence="1">Multi-pass membrane protein</topology>
    </subcellularLocation>
</comment>
<dbReference type="NCBIfam" id="TIGR01297">
    <property type="entry name" value="CDF"/>
    <property type="match status" value="1"/>
</dbReference>
<keyword evidence="4 7" id="KW-1133">Transmembrane helix</keyword>
<keyword evidence="11" id="KW-1185">Reference proteome</keyword>
<dbReference type="PANTHER" id="PTHR13414:SF9">
    <property type="entry name" value="PROTON-COUPLED ZINC ANTIPORTER SLC30A9, MITOCHONDRIAL"/>
    <property type="match status" value="1"/>
</dbReference>
<dbReference type="InterPro" id="IPR036837">
    <property type="entry name" value="Cation_efflux_CTD_sf"/>
</dbReference>
<evidence type="ECO:0000256" key="2">
    <source>
        <dbReference type="ARBA" id="ARBA00022448"/>
    </source>
</evidence>
<accession>A0A372GN04</accession>
<dbReference type="InterPro" id="IPR040177">
    <property type="entry name" value="SLC30A9"/>
</dbReference>
<dbReference type="Pfam" id="PF01545">
    <property type="entry name" value="Cation_efflux"/>
    <property type="match status" value="1"/>
</dbReference>
<evidence type="ECO:0000313" key="10">
    <source>
        <dbReference type="EMBL" id="RFS86433.1"/>
    </source>
</evidence>
<comment type="caution">
    <text evidence="10">The sequence shown here is derived from an EMBL/GenBank/DDBJ whole genome shotgun (WGS) entry which is preliminary data.</text>
</comment>
<dbReference type="EMBL" id="QVNQ01000002">
    <property type="protein sequence ID" value="RFS86433.1"/>
    <property type="molecule type" value="Genomic_DNA"/>
</dbReference>
<organism evidence="10 11">
    <name type="scientific">Actinomadura spongiicola</name>
    <dbReference type="NCBI Taxonomy" id="2303421"/>
    <lineage>
        <taxon>Bacteria</taxon>
        <taxon>Bacillati</taxon>
        <taxon>Actinomycetota</taxon>
        <taxon>Actinomycetes</taxon>
        <taxon>Streptosporangiales</taxon>
        <taxon>Thermomonosporaceae</taxon>
        <taxon>Actinomadura</taxon>
    </lineage>
</organism>
<dbReference type="InterPro" id="IPR002524">
    <property type="entry name" value="Cation_efflux"/>
</dbReference>
<gene>
    <name evidence="10" type="ORF">D0T12_07545</name>
</gene>
<evidence type="ECO:0000259" key="8">
    <source>
        <dbReference type="Pfam" id="PF01545"/>
    </source>
</evidence>
<proteinExistence type="predicted"/>
<feature type="region of interest" description="Disordered" evidence="6">
    <location>
        <begin position="302"/>
        <end position="322"/>
    </location>
</feature>
<dbReference type="SUPFAM" id="SSF161111">
    <property type="entry name" value="Cation efflux protein transmembrane domain-like"/>
    <property type="match status" value="1"/>
</dbReference>
<sequence length="322" mass="34216">MSAEGGTKAIVAALAANLGIAVSKFVAFVFTGSSSMLAESIHSVADSGNQGLLLVGGKRSRRARTQQHQFGYGRERYFYAFVVAVVLFTVGAVFSLYEGYHKISHPEEVKSPAWAFGVLIAAIVMETFSFRTAIKESNAVRGNQSWWAFIRRAKAPELPVVLLEDLAALVGLFLALFGVTMAVVTGDGVWDGVGTVAIGVLLAVVATILAIETKSLLIGEGVAPEHEQAIVDALESVDQVDRLIHMRTEYLGPEELLIAAKIAVKHDHTAADVARGIDAAEAKIRAQFPEAKLIYLEPALDETSRPSVPGAGPTSPETSASS</sequence>
<dbReference type="GO" id="GO:0006829">
    <property type="term" value="P:zinc ion transport"/>
    <property type="evidence" value="ECO:0007669"/>
    <property type="project" value="InterPro"/>
</dbReference>
<feature type="transmembrane region" description="Helical" evidence="7">
    <location>
        <begin position="9"/>
        <end position="30"/>
    </location>
</feature>
<dbReference type="PANTHER" id="PTHR13414">
    <property type="entry name" value="HUEL-CATION TRANSPORTER"/>
    <property type="match status" value="1"/>
</dbReference>
<feature type="transmembrane region" description="Helical" evidence="7">
    <location>
        <begin position="189"/>
        <end position="211"/>
    </location>
</feature>
<dbReference type="RefSeq" id="WP_117398716.1">
    <property type="nucleotide sequence ID" value="NZ_QVNQ01000002.1"/>
</dbReference>
<evidence type="ECO:0000256" key="3">
    <source>
        <dbReference type="ARBA" id="ARBA00022692"/>
    </source>
</evidence>
<feature type="domain" description="Cation efflux protein transmembrane" evidence="8">
    <location>
        <begin position="11"/>
        <end position="217"/>
    </location>
</feature>
<name>A0A372GN04_9ACTN</name>
<dbReference type="Gene3D" id="3.30.70.1350">
    <property type="entry name" value="Cation efflux protein, cytoplasmic domain"/>
    <property type="match status" value="1"/>
</dbReference>
<feature type="transmembrane region" description="Helical" evidence="7">
    <location>
        <begin position="113"/>
        <end position="134"/>
    </location>
</feature>
<protein>
    <submittedName>
        <fullName evidence="10">Cation transporter</fullName>
    </submittedName>
</protein>
<feature type="transmembrane region" description="Helical" evidence="7">
    <location>
        <begin position="160"/>
        <end position="183"/>
    </location>
</feature>
<keyword evidence="5 7" id="KW-0472">Membrane</keyword>
<evidence type="ECO:0000259" key="9">
    <source>
        <dbReference type="Pfam" id="PF16916"/>
    </source>
</evidence>
<dbReference type="Gene3D" id="1.20.1510.10">
    <property type="entry name" value="Cation efflux protein transmembrane domain"/>
    <property type="match status" value="1"/>
</dbReference>
<keyword evidence="2" id="KW-0813">Transport</keyword>
<dbReference type="InterPro" id="IPR058533">
    <property type="entry name" value="Cation_efflux_TM"/>
</dbReference>
<evidence type="ECO:0000256" key="4">
    <source>
        <dbReference type="ARBA" id="ARBA00022989"/>
    </source>
</evidence>
<dbReference type="AlphaFoldDB" id="A0A372GN04"/>
<dbReference type="InterPro" id="IPR027470">
    <property type="entry name" value="Cation_efflux_CTD"/>
</dbReference>
<dbReference type="Pfam" id="PF16916">
    <property type="entry name" value="ZT_dimer"/>
    <property type="match status" value="1"/>
</dbReference>
<dbReference type="GO" id="GO:0008324">
    <property type="term" value="F:monoatomic cation transmembrane transporter activity"/>
    <property type="evidence" value="ECO:0007669"/>
    <property type="project" value="InterPro"/>
</dbReference>
<reference evidence="10 11" key="1">
    <citation type="submission" date="2018-08" db="EMBL/GenBank/DDBJ databases">
        <title>Actinomadura spongicola sp. nov., isolated from marine sponge Leucetta chagosensis.</title>
        <authorList>
            <person name="Li L."/>
            <person name="Lin H.W."/>
        </authorList>
    </citation>
    <scope>NUCLEOTIDE SEQUENCE [LARGE SCALE GENOMIC DNA]</scope>
    <source>
        <strain evidence="10 11">LHW52907</strain>
    </source>
</reference>
<dbReference type="SUPFAM" id="SSF160240">
    <property type="entry name" value="Cation efflux protein cytoplasmic domain-like"/>
    <property type="match status" value="1"/>
</dbReference>
<dbReference type="OrthoDB" id="9806522at2"/>
<dbReference type="Proteomes" id="UP000262882">
    <property type="component" value="Unassembled WGS sequence"/>
</dbReference>
<feature type="domain" description="Cation efflux protein cytoplasmic" evidence="9">
    <location>
        <begin position="224"/>
        <end position="298"/>
    </location>
</feature>
<feature type="transmembrane region" description="Helical" evidence="7">
    <location>
        <begin position="77"/>
        <end position="97"/>
    </location>
</feature>
<evidence type="ECO:0000256" key="1">
    <source>
        <dbReference type="ARBA" id="ARBA00004141"/>
    </source>
</evidence>
<evidence type="ECO:0000256" key="6">
    <source>
        <dbReference type="SAM" id="MobiDB-lite"/>
    </source>
</evidence>
<evidence type="ECO:0000313" key="11">
    <source>
        <dbReference type="Proteomes" id="UP000262882"/>
    </source>
</evidence>
<dbReference type="InterPro" id="IPR027469">
    <property type="entry name" value="Cation_efflux_TMD_sf"/>
</dbReference>
<evidence type="ECO:0000256" key="5">
    <source>
        <dbReference type="ARBA" id="ARBA00023136"/>
    </source>
</evidence>